<protein>
    <recommendedName>
        <fullName evidence="1">Pyrrolo-quinoline quinone repeat domain-containing protein</fullName>
    </recommendedName>
</protein>
<feature type="domain" description="Pyrrolo-quinoline quinone repeat" evidence="1">
    <location>
        <begin position="84"/>
        <end position="212"/>
    </location>
</feature>
<feature type="domain" description="Pyrrolo-quinoline quinone repeat" evidence="1">
    <location>
        <begin position="247"/>
        <end position="364"/>
    </location>
</feature>
<accession>A0A3Q8XAS2</accession>
<dbReference type="SMART" id="SM00564">
    <property type="entry name" value="PQQ"/>
    <property type="match status" value="6"/>
</dbReference>
<dbReference type="RefSeq" id="WP_126018762.1">
    <property type="nucleotide sequence ID" value="NZ_CP034437.1"/>
</dbReference>
<dbReference type="InterPro" id="IPR015943">
    <property type="entry name" value="WD40/YVTN_repeat-like_dom_sf"/>
</dbReference>
<dbReference type="InterPro" id="IPR002372">
    <property type="entry name" value="PQQ_rpt_dom"/>
</dbReference>
<dbReference type="Pfam" id="PF13360">
    <property type="entry name" value="PQQ_2"/>
    <property type="match status" value="2"/>
</dbReference>
<gene>
    <name evidence="2" type="ORF">EJC50_26055</name>
</gene>
<reference evidence="3" key="1">
    <citation type="submission" date="2018-12" db="EMBL/GenBank/DDBJ databases">
        <title>Genome sequence of Peanibacillus sp.</title>
        <authorList>
            <person name="Subramani G."/>
            <person name="Srinivasan S."/>
            <person name="Kim M.K."/>
        </authorList>
    </citation>
    <scope>NUCLEOTIDE SEQUENCE [LARGE SCALE GENOMIC DNA]</scope>
    <source>
        <strain evidence="3">18JY67-1</strain>
    </source>
</reference>
<dbReference type="PANTHER" id="PTHR34512:SF30">
    <property type="entry name" value="OUTER MEMBRANE PROTEIN ASSEMBLY FACTOR BAMB"/>
    <property type="match status" value="1"/>
</dbReference>
<dbReference type="AlphaFoldDB" id="A0A3Q8XAS2"/>
<sequence length="400" mass="43025">MDTNRRRWLLVWSICICAAFLVMPMTADALSPIKIKSAIPVKPIPLTPLGEQIWSKSVGQGNETTPAIGPDGTVYMHVVLGFLVAYNPDGTVKWTQSGFSYITAVTVKPDDGTVYVTDDYKLYAYTPARSLKWSISLPYSTPPLLGSDGTLYVVTNVGERSTLYAITPSGTIKWHWELDQTSSTAGGAIGSDGTIYLGGNHGTLYAVSPQTSVTTSLPSNGQLPARTIKRLMPIPHLKWKTIVGGSYASLAYDPNGTLYAVSNDHLYQVSPSTGAAAVLFTASGSFTNTPVIGADHTIYAAALDRFYALSPSGTIKWSYQARGTITTSASMDAMGKLFFGSNDSCLYAFNTDGIQLWKYKTGGAILHTPLIDPVRPVDWQPVYIVSDDGKFYAVRAPGSA</sequence>
<dbReference type="OrthoDB" id="1858867at2"/>
<dbReference type="KEGG" id="palb:EJC50_26055"/>
<keyword evidence="3" id="KW-1185">Reference proteome</keyword>
<organism evidence="2 3">
    <name type="scientific">Paenibacillus albus</name>
    <dbReference type="NCBI Taxonomy" id="2495582"/>
    <lineage>
        <taxon>Bacteria</taxon>
        <taxon>Bacillati</taxon>
        <taxon>Bacillota</taxon>
        <taxon>Bacilli</taxon>
        <taxon>Bacillales</taxon>
        <taxon>Paenibacillaceae</taxon>
        <taxon>Paenibacillus</taxon>
    </lineage>
</organism>
<dbReference type="Gene3D" id="2.130.10.10">
    <property type="entry name" value="YVTN repeat-like/Quinoprotein amine dehydrogenase"/>
    <property type="match status" value="2"/>
</dbReference>
<dbReference type="InterPro" id="IPR018391">
    <property type="entry name" value="PQQ_b-propeller_rpt"/>
</dbReference>
<proteinExistence type="predicted"/>
<evidence type="ECO:0000259" key="1">
    <source>
        <dbReference type="Pfam" id="PF13360"/>
    </source>
</evidence>
<dbReference type="Proteomes" id="UP000272528">
    <property type="component" value="Chromosome"/>
</dbReference>
<name>A0A3Q8XAS2_9BACL</name>
<evidence type="ECO:0000313" key="2">
    <source>
        <dbReference type="EMBL" id="AZN42767.1"/>
    </source>
</evidence>
<dbReference type="SUPFAM" id="SSF50998">
    <property type="entry name" value="Quinoprotein alcohol dehydrogenase-like"/>
    <property type="match status" value="2"/>
</dbReference>
<dbReference type="InterPro" id="IPR011047">
    <property type="entry name" value="Quinoprotein_ADH-like_sf"/>
</dbReference>
<evidence type="ECO:0000313" key="3">
    <source>
        <dbReference type="Proteomes" id="UP000272528"/>
    </source>
</evidence>
<dbReference type="EMBL" id="CP034437">
    <property type="protein sequence ID" value="AZN42767.1"/>
    <property type="molecule type" value="Genomic_DNA"/>
</dbReference>
<dbReference type="PANTHER" id="PTHR34512">
    <property type="entry name" value="CELL SURFACE PROTEIN"/>
    <property type="match status" value="1"/>
</dbReference>